<reference evidence="8" key="1">
    <citation type="submission" date="2020-06" db="EMBL/GenBank/DDBJ databases">
        <title>Unique genomic features of the anaerobic methanotrophic archaea.</title>
        <authorList>
            <person name="Chadwick G.L."/>
            <person name="Skennerton C.T."/>
            <person name="Laso-Perez R."/>
            <person name="Leu A.O."/>
            <person name="Speth D.R."/>
            <person name="Yu H."/>
            <person name="Morgan-Lang C."/>
            <person name="Hatzenpichler R."/>
            <person name="Goudeau D."/>
            <person name="Malmstrom R."/>
            <person name="Brazelton W.J."/>
            <person name="Woyke T."/>
            <person name="Hallam S.J."/>
            <person name="Tyson G.W."/>
            <person name="Wegener G."/>
            <person name="Boetius A."/>
            <person name="Orphan V."/>
        </authorList>
    </citation>
    <scope>NUCLEOTIDE SEQUENCE</scope>
</reference>
<evidence type="ECO:0000256" key="3">
    <source>
        <dbReference type="PROSITE-ProRule" id="PRU00284"/>
    </source>
</evidence>
<dbReference type="EMBL" id="MT631271">
    <property type="protein sequence ID" value="QNO47688.1"/>
    <property type="molecule type" value="Genomic_DNA"/>
</dbReference>
<dbReference type="PANTHER" id="PTHR32089">
    <property type="entry name" value="METHYL-ACCEPTING CHEMOTAXIS PROTEIN MCPB"/>
    <property type="match status" value="1"/>
</dbReference>
<evidence type="ECO:0000256" key="2">
    <source>
        <dbReference type="ARBA" id="ARBA00029447"/>
    </source>
</evidence>
<keyword evidence="5" id="KW-0472">Membrane</keyword>
<dbReference type="PROSITE" id="PS50885">
    <property type="entry name" value="HAMP"/>
    <property type="match status" value="2"/>
</dbReference>
<dbReference type="PROSITE" id="PS50111">
    <property type="entry name" value="CHEMOTAXIS_TRANSDUC_2"/>
    <property type="match status" value="1"/>
</dbReference>
<feature type="domain" description="HAMP" evidence="7">
    <location>
        <begin position="506"/>
        <end position="547"/>
    </location>
</feature>
<dbReference type="Pfam" id="PF00672">
    <property type="entry name" value="HAMP"/>
    <property type="match status" value="1"/>
</dbReference>
<evidence type="ECO:0000256" key="5">
    <source>
        <dbReference type="SAM" id="Phobius"/>
    </source>
</evidence>
<organism evidence="8">
    <name type="scientific">Candidatus Methanogaster sp. ANME-2c ERB4</name>
    <dbReference type="NCBI Taxonomy" id="2759911"/>
    <lineage>
        <taxon>Archaea</taxon>
        <taxon>Methanobacteriati</taxon>
        <taxon>Methanobacteriota</taxon>
        <taxon>Stenosarchaea group</taxon>
        <taxon>Methanomicrobia</taxon>
        <taxon>Methanosarcinales</taxon>
        <taxon>ANME-2 cluster</taxon>
        <taxon>Candidatus Methanogasteraceae</taxon>
        <taxon>Candidatus Methanogaster</taxon>
    </lineage>
</organism>
<comment type="similarity">
    <text evidence="2">Belongs to the methyl-accepting chemotaxis (MCP) protein family.</text>
</comment>
<dbReference type="CDD" id="cd06225">
    <property type="entry name" value="HAMP"/>
    <property type="match status" value="1"/>
</dbReference>
<evidence type="ECO:0000259" key="7">
    <source>
        <dbReference type="PROSITE" id="PS50885"/>
    </source>
</evidence>
<feature type="transmembrane region" description="Helical" evidence="5">
    <location>
        <begin position="12"/>
        <end position="33"/>
    </location>
</feature>
<dbReference type="Pfam" id="PF00015">
    <property type="entry name" value="MCPsignal"/>
    <property type="match status" value="1"/>
</dbReference>
<dbReference type="SUPFAM" id="SSF58104">
    <property type="entry name" value="Methyl-accepting chemotaxis protein (MCP) signaling domain"/>
    <property type="match status" value="1"/>
</dbReference>
<dbReference type="SMART" id="SM00304">
    <property type="entry name" value="HAMP"/>
    <property type="match status" value="2"/>
</dbReference>
<keyword evidence="1 3" id="KW-0807">Transducer</keyword>
<dbReference type="SUPFAM" id="SSF103190">
    <property type="entry name" value="Sensory domain-like"/>
    <property type="match status" value="1"/>
</dbReference>
<keyword evidence="5" id="KW-1133">Transmembrane helix</keyword>
<feature type="transmembrane region" description="Helical" evidence="5">
    <location>
        <begin position="429"/>
        <end position="449"/>
    </location>
</feature>
<dbReference type="SMART" id="SM00283">
    <property type="entry name" value="MA"/>
    <property type="match status" value="1"/>
</dbReference>
<dbReference type="PANTHER" id="PTHR32089:SF112">
    <property type="entry name" value="LYSOZYME-LIKE PROTEIN-RELATED"/>
    <property type="match status" value="1"/>
</dbReference>
<dbReference type="Pfam" id="PF17201">
    <property type="entry name" value="Cache_3-Cache_2"/>
    <property type="match status" value="1"/>
</dbReference>
<feature type="region of interest" description="Disordered" evidence="4">
    <location>
        <begin position="806"/>
        <end position="826"/>
    </location>
</feature>
<protein>
    <recommendedName>
        <fullName evidence="9">Methyl-accepting chemotaxis protein</fullName>
    </recommendedName>
</protein>
<dbReference type="GO" id="GO:0007165">
    <property type="term" value="P:signal transduction"/>
    <property type="evidence" value="ECO:0007669"/>
    <property type="project" value="UniProtKB-KW"/>
</dbReference>
<accession>A0A7G9YI54</accession>
<dbReference type="AlphaFoldDB" id="A0A7G9YI54"/>
<dbReference type="InterPro" id="IPR029151">
    <property type="entry name" value="Sensor-like_sf"/>
</dbReference>
<evidence type="ECO:0008006" key="9">
    <source>
        <dbReference type="Google" id="ProtNLM"/>
    </source>
</evidence>
<dbReference type="InterPro" id="IPR003660">
    <property type="entry name" value="HAMP_dom"/>
</dbReference>
<feature type="domain" description="HAMP" evidence="7">
    <location>
        <begin position="450"/>
        <end position="502"/>
    </location>
</feature>
<keyword evidence="5" id="KW-0812">Transmembrane</keyword>
<dbReference type="InterPro" id="IPR004089">
    <property type="entry name" value="MCPsignal_dom"/>
</dbReference>
<dbReference type="GO" id="GO:0016020">
    <property type="term" value="C:membrane"/>
    <property type="evidence" value="ECO:0007669"/>
    <property type="project" value="InterPro"/>
</dbReference>
<evidence type="ECO:0000259" key="6">
    <source>
        <dbReference type="PROSITE" id="PS50111"/>
    </source>
</evidence>
<evidence type="ECO:0000313" key="8">
    <source>
        <dbReference type="EMBL" id="QNO47688.1"/>
    </source>
</evidence>
<evidence type="ECO:0000256" key="1">
    <source>
        <dbReference type="ARBA" id="ARBA00023224"/>
    </source>
</evidence>
<name>A0A7G9YI54_9EURY</name>
<dbReference type="Gene3D" id="3.30.450.20">
    <property type="entry name" value="PAS domain"/>
    <property type="match status" value="1"/>
</dbReference>
<gene>
    <name evidence="8" type="ORF">FJIOJMEM_00014</name>
</gene>
<dbReference type="InterPro" id="IPR033462">
    <property type="entry name" value="Cache_3-Cache_2"/>
</dbReference>
<evidence type="ECO:0000256" key="4">
    <source>
        <dbReference type="SAM" id="MobiDB-lite"/>
    </source>
</evidence>
<proteinExistence type="inferred from homology"/>
<dbReference type="Gene3D" id="1.10.287.950">
    <property type="entry name" value="Methyl-accepting chemotaxis protein"/>
    <property type="match status" value="1"/>
</dbReference>
<dbReference type="Gene3D" id="6.10.340.10">
    <property type="match status" value="1"/>
</dbReference>
<feature type="domain" description="Methyl-accepting transducer" evidence="6">
    <location>
        <begin position="566"/>
        <end position="802"/>
    </location>
</feature>
<sequence>MAKLKDVKIKTKLMVICLILVTIPVLVLGFASYSATKSGINEQSSVLLQQEVLLAKAQVESNYDMIQQKLISDLQVARSHYNEHLGYADRRTKRVAVHPDVINSFSDPGSLHSVLAGIAQKEGFNILTVTDTSGKVIARASSTKTGDTFVPDLVRKGTGSGFAATEIIGSQYIAQEGLSGRVGAGNDGMVLTSVHPLAVDGTTVGTIVGGYLLNYNYEIVDSVQSIVGGTATIFQDNLRISTNVMDTNGNRAVGTTISSTVYDTVVRDGKTYFGTAWVVNADYQTAYEPIKNSDGKAIGILYVGVKQAEFQDDMMNSLAEVVIGKTGYVYILDTEGNYVLSGGRKRDGDNIWNAQDASGAYFIQEICNKGQALKGDDTFVQEYLWQNPGENKPRMKLAAIAYSSEFDWVMGASCYDEDFADPITAVRNVTLLISIIAIIAGVLIAYFFANSITRPLNEIMIGANKIRDGDFDYEVKVDSNDELGRLAVTFEEMKSDLRTIIAETGRLAGRAAEGDLTVRSEIDAKGEYRKVVGSVNALIDVISDAIVTTRATGRKVLGTAQGLASAAEEMNAGMEQLASASQQVAEGSQKLAELAQSASRNIADVALQIEQTSTNATNSAERTQDAVHKTHEVQEAAKQTLEGLTHIQEGVRKTSDTVSEMNTAIERVGEMGSVITDVADQTNMLGLNAAIEAARAGEAGKGFAVVADAVKNLAEKVKDAAGESGVAIGQIQESGENAISATGAAVDESARGGELLYIALDGVDDVVGLIDEVSSMVQEIDSGARNISGVVETVVANIDEVAAVSEESASASEESSSAVEQQASAIQELTAETQGLSDVAQAMMGELSRFTVKGGGS</sequence>